<dbReference type="Proteomes" id="UP000887013">
    <property type="component" value="Unassembled WGS sequence"/>
</dbReference>
<dbReference type="OrthoDB" id="6431229at2759"/>
<evidence type="ECO:0000259" key="1">
    <source>
        <dbReference type="Pfam" id="PF17921"/>
    </source>
</evidence>
<reference evidence="2" key="1">
    <citation type="submission" date="2020-08" db="EMBL/GenBank/DDBJ databases">
        <title>Multicomponent nature underlies the extraordinary mechanical properties of spider dragline silk.</title>
        <authorList>
            <person name="Kono N."/>
            <person name="Nakamura H."/>
            <person name="Mori M."/>
            <person name="Yoshida Y."/>
            <person name="Ohtoshi R."/>
            <person name="Malay A.D."/>
            <person name="Moran D.A.P."/>
            <person name="Tomita M."/>
            <person name="Numata K."/>
            <person name="Arakawa K."/>
        </authorList>
    </citation>
    <scope>NUCLEOTIDE SEQUENCE</scope>
</reference>
<dbReference type="InterPro" id="IPR041588">
    <property type="entry name" value="Integrase_H2C2"/>
</dbReference>
<keyword evidence="3" id="KW-1185">Reference proteome</keyword>
<evidence type="ECO:0000313" key="2">
    <source>
        <dbReference type="EMBL" id="GFU48286.1"/>
    </source>
</evidence>
<dbReference type="Pfam" id="PF17921">
    <property type="entry name" value="Integrase_H2C2"/>
    <property type="match status" value="1"/>
</dbReference>
<name>A0A8X6UTA5_NEPPI</name>
<organism evidence="2 3">
    <name type="scientific">Nephila pilipes</name>
    <name type="common">Giant wood spider</name>
    <name type="synonym">Nephila maculata</name>
    <dbReference type="NCBI Taxonomy" id="299642"/>
    <lineage>
        <taxon>Eukaryota</taxon>
        <taxon>Metazoa</taxon>
        <taxon>Ecdysozoa</taxon>
        <taxon>Arthropoda</taxon>
        <taxon>Chelicerata</taxon>
        <taxon>Arachnida</taxon>
        <taxon>Araneae</taxon>
        <taxon>Araneomorphae</taxon>
        <taxon>Entelegynae</taxon>
        <taxon>Araneoidea</taxon>
        <taxon>Nephilidae</taxon>
        <taxon>Nephila</taxon>
    </lineage>
</organism>
<sequence>MLVAEGYVWPLMRQDVTVWARTCLQCKRVKVSRHTRSDIGKFEPSSSRFTHRFCGTPISIRGYLLLPHLCESVLQMARSISTGRDFRRGHSQGLLHWLDCNIQLKAAVMARGSAQCIAVLPTILLGFHATWKEDLQAATAEMIYGAPIR</sequence>
<accession>A0A8X6UTA5</accession>
<gene>
    <name evidence="2" type="primary">POL_822</name>
    <name evidence="2" type="ORF">NPIL_426931</name>
</gene>
<evidence type="ECO:0000313" key="3">
    <source>
        <dbReference type="Proteomes" id="UP000887013"/>
    </source>
</evidence>
<feature type="domain" description="Integrase zinc-binding" evidence="1">
    <location>
        <begin position="3"/>
        <end position="31"/>
    </location>
</feature>
<dbReference type="EMBL" id="BMAW01086658">
    <property type="protein sequence ID" value="GFU48286.1"/>
    <property type="molecule type" value="Genomic_DNA"/>
</dbReference>
<comment type="caution">
    <text evidence="2">The sequence shown here is derived from an EMBL/GenBank/DDBJ whole genome shotgun (WGS) entry which is preliminary data.</text>
</comment>
<proteinExistence type="predicted"/>
<dbReference type="AlphaFoldDB" id="A0A8X6UTA5"/>
<protein>
    <submittedName>
        <fullName evidence="2">Retrovirus-related Pol polyprotein from transposon 412</fullName>
    </submittedName>
</protein>